<feature type="compositionally biased region" description="Low complexity" evidence="2">
    <location>
        <begin position="258"/>
        <end position="269"/>
    </location>
</feature>
<dbReference type="PANTHER" id="PTHR44145:SF3">
    <property type="entry name" value="DNAJ HOMOLOG SUBFAMILY A MEMBER 3, MITOCHONDRIAL"/>
    <property type="match status" value="1"/>
</dbReference>
<dbReference type="RefSeq" id="XP_007772675.1">
    <property type="nucleotide sequence ID" value="XM_007774485.1"/>
</dbReference>
<dbReference type="SUPFAM" id="SSF46565">
    <property type="entry name" value="Chaperone J-domain"/>
    <property type="match status" value="1"/>
</dbReference>
<proteinExistence type="predicted"/>
<gene>
    <name evidence="4" type="ORF">CONPUDRAFT_157530</name>
</gene>
<sequence>MKLNHVSLVSSCSRIKTAPLHPRLGNAVRCFHSSTRCSTSRDYYQDLEVSPDATKVEIKAKFYELSKKYHPDVAKDDKSRDKFVLVNQAYGELMNDAKRCAVFVLCPFLSTLLSFSVLSEFDSRLRARQSHSQPEPSFVRTRSTSFSNRWRTTPPPSQGPRYPYTPPYARAQQAYEQRQRQQQHDGTHTGHGHGHDPHPGQGQQQHHRPHDHVFETHRMHKYQYYRPPPGQTTAGSYTWSAHDPFSSPWVQRATGKRAAGAESGSASGSGSHGGASGASGDVPPGPGSGRPYGHNPYANDPPGGGGTGATPRGSSARAQQQSAHDAAARASPFGRMVVALGAATLIMGLAQWGAHG</sequence>
<dbReference type="KEGG" id="cput:CONPUDRAFT_157530"/>
<name>A0A5M3MDE2_CONPW</name>
<dbReference type="InterPro" id="IPR001623">
    <property type="entry name" value="DnaJ_domain"/>
</dbReference>
<evidence type="ECO:0000256" key="2">
    <source>
        <dbReference type="SAM" id="MobiDB-lite"/>
    </source>
</evidence>
<feature type="region of interest" description="Disordered" evidence="2">
    <location>
        <begin position="252"/>
        <end position="329"/>
    </location>
</feature>
<dbReference type="Pfam" id="PF00226">
    <property type="entry name" value="DnaJ"/>
    <property type="match status" value="1"/>
</dbReference>
<dbReference type="PROSITE" id="PS50076">
    <property type="entry name" value="DNAJ_2"/>
    <property type="match status" value="1"/>
</dbReference>
<dbReference type="OrthoDB" id="445556at2759"/>
<protein>
    <submittedName>
        <fullName evidence="4">DnaJ-domain-containing protein</fullName>
    </submittedName>
</protein>
<dbReference type="PRINTS" id="PR00625">
    <property type="entry name" value="JDOMAIN"/>
</dbReference>
<feature type="compositionally biased region" description="Pro residues" evidence="2">
    <location>
        <begin position="153"/>
        <end position="166"/>
    </location>
</feature>
<dbReference type="InterPro" id="IPR051938">
    <property type="entry name" value="Apopto_cytoskel_mod"/>
</dbReference>
<evidence type="ECO:0000259" key="3">
    <source>
        <dbReference type="PROSITE" id="PS50076"/>
    </source>
</evidence>
<feature type="domain" description="J" evidence="3">
    <location>
        <begin position="42"/>
        <end position="98"/>
    </location>
</feature>
<feature type="region of interest" description="Disordered" evidence="2">
    <location>
        <begin position="127"/>
        <end position="209"/>
    </location>
</feature>
<dbReference type="AlphaFoldDB" id="A0A5M3MDE2"/>
<feature type="compositionally biased region" description="Basic and acidic residues" evidence="2">
    <location>
        <begin position="177"/>
        <end position="198"/>
    </location>
</feature>
<dbReference type="Proteomes" id="UP000053558">
    <property type="component" value="Unassembled WGS sequence"/>
</dbReference>
<evidence type="ECO:0000313" key="5">
    <source>
        <dbReference type="Proteomes" id="UP000053558"/>
    </source>
</evidence>
<keyword evidence="5" id="KW-1185">Reference proteome</keyword>
<dbReference type="InterPro" id="IPR036869">
    <property type="entry name" value="J_dom_sf"/>
</dbReference>
<evidence type="ECO:0000256" key="1">
    <source>
        <dbReference type="ARBA" id="ARBA00023186"/>
    </source>
</evidence>
<accession>A0A5M3MDE2</accession>
<comment type="caution">
    <text evidence="4">The sequence shown here is derived from an EMBL/GenBank/DDBJ whole genome shotgun (WGS) entry which is preliminary data.</text>
</comment>
<dbReference type="SMART" id="SM00271">
    <property type="entry name" value="DnaJ"/>
    <property type="match status" value="1"/>
</dbReference>
<organism evidence="4 5">
    <name type="scientific">Coniophora puteana (strain RWD-64-598)</name>
    <name type="common">Brown rot fungus</name>
    <dbReference type="NCBI Taxonomy" id="741705"/>
    <lineage>
        <taxon>Eukaryota</taxon>
        <taxon>Fungi</taxon>
        <taxon>Dikarya</taxon>
        <taxon>Basidiomycota</taxon>
        <taxon>Agaricomycotina</taxon>
        <taxon>Agaricomycetes</taxon>
        <taxon>Agaricomycetidae</taxon>
        <taxon>Boletales</taxon>
        <taxon>Coniophorineae</taxon>
        <taxon>Coniophoraceae</taxon>
        <taxon>Coniophora</taxon>
    </lineage>
</organism>
<dbReference type="PANTHER" id="PTHR44145">
    <property type="entry name" value="DNAJ HOMOLOG SUBFAMILY A MEMBER 3, MITOCHONDRIAL"/>
    <property type="match status" value="1"/>
</dbReference>
<dbReference type="EMBL" id="JH711584">
    <property type="protein sequence ID" value="EIW77269.1"/>
    <property type="molecule type" value="Genomic_DNA"/>
</dbReference>
<feature type="compositionally biased region" description="Polar residues" evidence="2">
    <location>
        <begin position="130"/>
        <end position="151"/>
    </location>
</feature>
<dbReference type="GeneID" id="19203777"/>
<dbReference type="CDD" id="cd06257">
    <property type="entry name" value="DnaJ"/>
    <property type="match status" value="1"/>
</dbReference>
<dbReference type="Gene3D" id="1.10.287.110">
    <property type="entry name" value="DnaJ domain"/>
    <property type="match status" value="1"/>
</dbReference>
<reference evidence="5" key="1">
    <citation type="journal article" date="2012" name="Science">
        <title>The Paleozoic origin of enzymatic lignin decomposition reconstructed from 31 fungal genomes.</title>
        <authorList>
            <person name="Floudas D."/>
            <person name="Binder M."/>
            <person name="Riley R."/>
            <person name="Barry K."/>
            <person name="Blanchette R.A."/>
            <person name="Henrissat B."/>
            <person name="Martinez A.T."/>
            <person name="Otillar R."/>
            <person name="Spatafora J.W."/>
            <person name="Yadav J.S."/>
            <person name="Aerts A."/>
            <person name="Benoit I."/>
            <person name="Boyd A."/>
            <person name="Carlson A."/>
            <person name="Copeland A."/>
            <person name="Coutinho P.M."/>
            <person name="de Vries R.P."/>
            <person name="Ferreira P."/>
            <person name="Findley K."/>
            <person name="Foster B."/>
            <person name="Gaskell J."/>
            <person name="Glotzer D."/>
            <person name="Gorecki P."/>
            <person name="Heitman J."/>
            <person name="Hesse C."/>
            <person name="Hori C."/>
            <person name="Igarashi K."/>
            <person name="Jurgens J.A."/>
            <person name="Kallen N."/>
            <person name="Kersten P."/>
            <person name="Kohler A."/>
            <person name="Kuees U."/>
            <person name="Kumar T.K.A."/>
            <person name="Kuo A."/>
            <person name="LaButti K."/>
            <person name="Larrondo L.F."/>
            <person name="Lindquist E."/>
            <person name="Ling A."/>
            <person name="Lombard V."/>
            <person name="Lucas S."/>
            <person name="Lundell T."/>
            <person name="Martin R."/>
            <person name="McLaughlin D.J."/>
            <person name="Morgenstern I."/>
            <person name="Morin E."/>
            <person name="Murat C."/>
            <person name="Nagy L.G."/>
            <person name="Nolan M."/>
            <person name="Ohm R.A."/>
            <person name="Patyshakuliyeva A."/>
            <person name="Rokas A."/>
            <person name="Ruiz-Duenas F.J."/>
            <person name="Sabat G."/>
            <person name="Salamov A."/>
            <person name="Samejima M."/>
            <person name="Schmutz J."/>
            <person name="Slot J.C."/>
            <person name="St John F."/>
            <person name="Stenlid J."/>
            <person name="Sun H."/>
            <person name="Sun S."/>
            <person name="Syed K."/>
            <person name="Tsang A."/>
            <person name="Wiebenga A."/>
            <person name="Young D."/>
            <person name="Pisabarro A."/>
            <person name="Eastwood D.C."/>
            <person name="Martin F."/>
            <person name="Cullen D."/>
            <person name="Grigoriev I.V."/>
            <person name="Hibbett D.S."/>
        </authorList>
    </citation>
    <scope>NUCLEOTIDE SEQUENCE [LARGE SCALE GENOMIC DNA]</scope>
    <source>
        <strain evidence="5">RWD-64-598 SS2</strain>
    </source>
</reference>
<evidence type="ECO:0000313" key="4">
    <source>
        <dbReference type="EMBL" id="EIW77269.1"/>
    </source>
</evidence>
<keyword evidence="1" id="KW-0143">Chaperone</keyword>